<name>A0A381U5R8_9ZZZZ</name>
<feature type="non-terminal residue" evidence="1">
    <location>
        <position position="1"/>
    </location>
</feature>
<sequence length="60" mass="6906">VSGLERPVNIMCRIRLFYECSDGTMGFAEHLMPYSEDIAGFIKHWKTGGRMVITEHFDLV</sequence>
<protein>
    <submittedName>
        <fullName evidence="1">Uncharacterized protein</fullName>
    </submittedName>
</protein>
<dbReference type="EMBL" id="UINC01005686">
    <property type="protein sequence ID" value="SVA22918.1"/>
    <property type="molecule type" value="Genomic_DNA"/>
</dbReference>
<organism evidence="1">
    <name type="scientific">marine metagenome</name>
    <dbReference type="NCBI Taxonomy" id="408172"/>
    <lineage>
        <taxon>unclassified sequences</taxon>
        <taxon>metagenomes</taxon>
        <taxon>ecological metagenomes</taxon>
    </lineage>
</organism>
<gene>
    <name evidence="1" type="ORF">METZ01_LOCUS75772</name>
</gene>
<evidence type="ECO:0000313" key="1">
    <source>
        <dbReference type="EMBL" id="SVA22918.1"/>
    </source>
</evidence>
<proteinExistence type="predicted"/>
<dbReference type="AlphaFoldDB" id="A0A381U5R8"/>
<reference evidence="1" key="1">
    <citation type="submission" date="2018-05" db="EMBL/GenBank/DDBJ databases">
        <authorList>
            <person name="Lanie J.A."/>
            <person name="Ng W.-L."/>
            <person name="Kazmierczak K.M."/>
            <person name="Andrzejewski T.M."/>
            <person name="Davidsen T.M."/>
            <person name="Wayne K.J."/>
            <person name="Tettelin H."/>
            <person name="Glass J.I."/>
            <person name="Rusch D."/>
            <person name="Podicherti R."/>
            <person name="Tsui H.-C.T."/>
            <person name="Winkler M.E."/>
        </authorList>
    </citation>
    <scope>NUCLEOTIDE SEQUENCE</scope>
</reference>
<accession>A0A381U5R8</accession>